<dbReference type="RefSeq" id="WP_067663552.1">
    <property type="nucleotide sequence ID" value="NZ_FQXG01000003.1"/>
</dbReference>
<dbReference type="OrthoDB" id="489040at2"/>
<gene>
    <name evidence="1" type="ORF">SAMN02745129_2026</name>
</gene>
<dbReference type="AlphaFoldDB" id="A0A1M5T7H7"/>
<sequence>MGKIRYWSGDKIGRPTNLHENCIIYAGSNAEGRHGFGMAKIARDHWGAVYGQSRGPSGRSYLVMCKNLTPGFTDAEGRHYPKAGYRSVSKEEIVEQLVEFYDYARTHPELYFIVPYREQRNLNGYSLDEILRMFADAGPIPDNIVFHRATRPILKRLGARP</sequence>
<evidence type="ECO:0000313" key="2">
    <source>
        <dbReference type="Proteomes" id="UP000184268"/>
    </source>
</evidence>
<evidence type="ECO:0000313" key="1">
    <source>
        <dbReference type="EMBL" id="SHH46540.1"/>
    </source>
</evidence>
<proteinExistence type="predicted"/>
<reference evidence="1 2" key="1">
    <citation type="submission" date="2016-11" db="EMBL/GenBank/DDBJ databases">
        <authorList>
            <person name="Jaros S."/>
            <person name="Januszkiewicz K."/>
            <person name="Wedrychowicz H."/>
        </authorList>
    </citation>
    <scope>NUCLEOTIDE SEQUENCE [LARGE SCALE GENOMIC DNA]</scope>
    <source>
        <strain evidence="1 2">DSM 16917</strain>
    </source>
</reference>
<name>A0A1M5T7H7_9GAMM</name>
<protein>
    <submittedName>
        <fullName evidence="1">Uncharacterized protein</fullName>
    </submittedName>
</protein>
<organism evidence="1 2">
    <name type="scientific">Ferrimonas marina</name>
    <dbReference type="NCBI Taxonomy" id="299255"/>
    <lineage>
        <taxon>Bacteria</taxon>
        <taxon>Pseudomonadati</taxon>
        <taxon>Pseudomonadota</taxon>
        <taxon>Gammaproteobacteria</taxon>
        <taxon>Alteromonadales</taxon>
        <taxon>Ferrimonadaceae</taxon>
        <taxon>Ferrimonas</taxon>
    </lineage>
</organism>
<accession>A0A1M5T7H7</accession>
<dbReference type="Proteomes" id="UP000184268">
    <property type="component" value="Unassembled WGS sequence"/>
</dbReference>
<keyword evidence="2" id="KW-1185">Reference proteome</keyword>
<dbReference type="EMBL" id="FQXG01000003">
    <property type="protein sequence ID" value="SHH46540.1"/>
    <property type="molecule type" value="Genomic_DNA"/>
</dbReference>
<dbReference type="STRING" id="299255.SAMN02745129_2026"/>